<dbReference type="AlphaFoldDB" id="A0A5J6ZA84"/>
<evidence type="ECO:0000256" key="1">
    <source>
        <dbReference type="SAM" id="Phobius"/>
    </source>
</evidence>
<sequence>MTNSAAAPDSDKNTPRAFIVLSLVLAVIFVGAVLAGARIMMQRESMTPVSMGPVDAPEAESTTCSEYVGALPEKFEGFRQVEVMEPAPAGATAYRDNSGEELTVRCGVRLPDQYTVLSAAVEAGGTDWFQVRDETPGSDMRTWYSVSATPTIAVTTSVAAGEEAADLTALGEPAAMFSGQAIEPHPYPLSDIALANNNPSASVCKQFLAALPDEFEGYTATERQDAPSQSATYLSSEGAEPVVVRCGVQMPQSYEPGEKISQVDDVAWFADTSLSSGSTAGVWYALSHEQIVAVSMPTGAGNTVISGITSAIEKTMEKKN</sequence>
<protein>
    <recommendedName>
        <fullName evidence="4">DUF3515 domain-containing protein</fullName>
    </recommendedName>
</protein>
<dbReference type="Pfam" id="PF12028">
    <property type="entry name" value="DUF3515"/>
    <property type="match status" value="2"/>
</dbReference>
<feature type="transmembrane region" description="Helical" evidence="1">
    <location>
        <begin position="17"/>
        <end position="37"/>
    </location>
</feature>
<dbReference type="OrthoDB" id="4422435at2"/>
<dbReference type="InterPro" id="IPR021903">
    <property type="entry name" value="DUF3515"/>
</dbReference>
<gene>
    <name evidence="2" type="ORF">CUROG_06250</name>
</gene>
<dbReference type="KEGG" id="cuo:CUROG_06250"/>
<organism evidence="2 3">
    <name type="scientific">Corynebacterium urogenitale</name>
    <dbReference type="NCBI Taxonomy" id="2487892"/>
    <lineage>
        <taxon>Bacteria</taxon>
        <taxon>Bacillati</taxon>
        <taxon>Actinomycetota</taxon>
        <taxon>Actinomycetes</taxon>
        <taxon>Mycobacteriales</taxon>
        <taxon>Corynebacteriaceae</taxon>
        <taxon>Corynebacterium</taxon>
    </lineage>
</organism>
<dbReference type="RefSeq" id="WP_151902955.1">
    <property type="nucleotide sequence ID" value="NZ_CP045032.1"/>
</dbReference>
<evidence type="ECO:0008006" key="4">
    <source>
        <dbReference type="Google" id="ProtNLM"/>
    </source>
</evidence>
<dbReference type="Proteomes" id="UP000326711">
    <property type="component" value="Chromosome"/>
</dbReference>
<keyword evidence="1" id="KW-0472">Membrane</keyword>
<keyword evidence="1" id="KW-1133">Transmembrane helix</keyword>
<proteinExistence type="predicted"/>
<evidence type="ECO:0000313" key="3">
    <source>
        <dbReference type="Proteomes" id="UP000326711"/>
    </source>
</evidence>
<evidence type="ECO:0000313" key="2">
    <source>
        <dbReference type="EMBL" id="QFQ02613.1"/>
    </source>
</evidence>
<name>A0A5J6ZA84_9CORY</name>
<dbReference type="EMBL" id="CP045032">
    <property type="protein sequence ID" value="QFQ02613.1"/>
    <property type="molecule type" value="Genomic_DNA"/>
</dbReference>
<keyword evidence="3" id="KW-1185">Reference proteome</keyword>
<reference evidence="3" key="1">
    <citation type="submission" date="2019-10" db="EMBL/GenBank/DDBJ databases">
        <title>Complete genome sequence of Corynebacterium urogenitalis DSM 108747, isolated from the genital tract of a cow.</title>
        <authorList>
            <person name="Ruckert C."/>
            <person name="Ballas P."/>
            <person name="Wagener K."/>
            <person name="Drillich M."/>
            <person name="Kaempfer P."/>
            <person name="Busse H.-J."/>
            <person name="Ehling-Schulz M."/>
        </authorList>
    </citation>
    <scope>NUCLEOTIDE SEQUENCE [LARGE SCALE GENOMIC DNA]</scope>
    <source>
        <strain evidence="3">LMM 1652</strain>
    </source>
</reference>
<accession>A0A5J6ZA84</accession>
<keyword evidence="1" id="KW-0812">Transmembrane</keyword>